<keyword evidence="1" id="KW-1133">Transmembrane helix</keyword>
<gene>
    <name evidence="2" type="ORF">CLMAG_35570</name>
</gene>
<keyword evidence="1" id="KW-0472">Membrane</keyword>
<keyword evidence="3" id="KW-1185">Reference proteome</keyword>
<evidence type="ECO:0000313" key="2">
    <source>
        <dbReference type="EMBL" id="KZL90657.1"/>
    </source>
</evidence>
<sequence>MIYYFVWLHLLFHSGGKYKSLTAKKLGESTLAEFRKRLLSINNIGGSFSSGIIGSNSYFVGVFSAVVSFVALWSGNYLTVFLNRYNIENKAIILYGTILIIIGAKQIL</sequence>
<reference evidence="2 3" key="1">
    <citation type="submission" date="2016-04" db="EMBL/GenBank/DDBJ databases">
        <title>Genome sequence of Clostridium magnum DSM 2767.</title>
        <authorList>
            <person name="Poehlein A."/>
            <person name="Uhlig R."/>
            <person name="Fischer R."/>
            <person name="Bahl H."/>
            <person name="Daniel R."/>
        </authorList>
    </citation>
    <scope>NUCLEOTIDE SEQUENCE [LARGE SCALE GENOMIC DNA]</scope>
    <source>
        <strain evidence="2 3">DSM 2767</strain>
    </source>
</reference>
<dbReference type="STRING" id="1121326.CLMAG_35570"/>
<dbReference type="Proteomes" id="UP000076603">
    <property type="component" value="Unassembled WGS sequence"/>
</dbReference>
<accession>A0A162S1J4</accession>
<name>A0A162S1J4_9CLOT</name>
<evidence type="ECO:0000313" key="3">
    <source>
        <dbReference type="Proteomes" id="UP000076603"/>
    </source>
</evidence>
<feature type="transmembrane region" description="Helical" evidence="1">
    <location>
        <begin position="58"/>
        <end position="79"/>
    </location>
</feature>
<comment type="caution">
    <text evidence="2">The sequence shown here is derived from an EMBL/GenBank/DDBJ whole genome shotgun (WGS) entry which is preliminary data.</text>
</comment>
<dbReference type="EMBL" id="LWAE01000004">
    <property type="protein sequence ID" value="KZL90657.1"/>
    <property type="molecule type" value="Genomic_DNA"/>
</dbReference>
<organism evidence="2 3">
    <name type="scientific">Clostridium magnum DSM 2767</name>
    <dbReference type="NCBI Taxonomy" id="1121326"/>
    <lineage>
        <taxon>Bacteria</taxon>
        <taxon>Bacillati</taxon>
        <taxon>Bacillota</taxon>
        <taxon>Clostridia</taxon>
        <taxon>Eubacteriales</taxon>
        <taxon>Clostridiaceae</taxon>
        <taxon>Clostridium</taxon>
    </lineage>
</organism>
<evidence type="ECO:0000256" key="1">
    <source>
        <dbReference type="SAM" id="Phobius"/>
    </source>
</evidence>
<protein>
    <submittedName>
        <fullName evidence="2">Uncharacterized protein</fullName>
    </submittedName>
</protein>
<dbReference type="PATRIC" id="fig|1121326.3.peg.3601"/>
<proteinExistence type="predicted"/>
<dbReference type="AlphaFoldDB" id="A0A162S1J4"/>
<keyword evidence="1" id="KW-0812">Transmembrane</keyword>